<accession>A0A9P0LV74</accession>
<dbReference type="EMBL" id="CAKOFQ010007394">
    <property type="protein sequence ID" value="CAH2000159.1"/>
    <property type="molecule type" value="Genomic_DNA"/>
</dbReference>
<feature type="region of interest" description="Disordered" evidence="1">
    <location>
        <begin position="1"/>
        <end position="27"/>
    </location>
</feature>
<evidence type="ECO:0000313" key="3">
    <source>
        <dbReference type="Proteomes" id="UP001152888"/>
    </source>
</evidence>
<evidence type="ECO:0000313" key="2">
    <source>
        <dbReference type="EMBL" id="CAH2000159.1"/>
    </source>
</evidence>
<keyword evidence="3" id="KW-1185">Reference proteome</keyword>
<proteinExistence type="predicted"/>
<protein>
    <submittedName>
        <fullName evidence="2">Uncharacterized protein</fullName>
    </submittedName>
</protein>
<organism evidence="2 3">
    <name type="scientific">Acanthoscelides obtectus</name>
    <name type="common">Bean weevil</name>
    <name type="synonym">Bruchus obtectus</name>
    <dbReference type="NCBI Taxonomy" id="200917"/>
    <lineage>
        <taxon>Eukaryota</taxon>
        <taxon>Metazoa</taxon>
        <taxon>Ecdysozoa</taxon>
        <taxon>Arthropoda</taxon>
        <taxon>Hexapoda</taxon>
        <taxon>Insecta</taxon>
        <taxon>Pterygota</taxon>
        <taxon>Neoptera</taxon>
        <taxon>Endopterygota</taxon>
        <taxon>Coleoptera</taxon>
        <taxon>Polyphaga</taxon>
        <taxon>Cucujiformia</taxon>
        <taxon>Chrysomeloidea</taxon>
        <taxon>Chrysomelidae</taxon>
        <taxon>Bruchinae</taxon>
        <taxon>Bruchini</taxon>
        <taxon>Acanthoscelides</taxon>
    </lineage>
</organism>
<comment type="caution">
    <text evidence="2">The sequence shown here is derived from an EMBL/GenBank/DDBJ whole genome shotgun (WGS) entry which is preliminary data.</text>
</comment>
<gene>
    <name evidence="2" type="ORF">ACAOBT_LOCUS25391</name>
</gene>
<feature type="compositionally biased region" description="Basic residues" evidence="1">
    <location>
        <begin position="11"/>
        <end position="27"/>
    </location>
</feature>
<reference evidence="2" key="1">
    <citation type="submission" date="2022-03" db="EMBL/GenBank/DDBJ databases">
        <authorList>
            <person name="Sayadi A."/>
        </authorList>
    </citation>
    <scope>NUCLEOTIDE SEQUENCE</scope>
</reference>
<dbReference type="AlphaFoldDB" id="A0A9P0LV74"/>
<dbReference type="Proteomes" id="UP001152888">
    <property type="component" value="Unassembled WGS sequence"/>
</dbReference>
<name>A0A9P0LV74_ACAOB</name>
<sequence>MNLITPGNREKKARTVFRRKMKNRPPD</sequence>
<evidence type="ECO:0000256" key="1">
    <source>
        <dbReference type="SAM" id="MobiDB-lite"/>
    </source>
</evidence>